<organism evidence="1 2">
    <name type="scientific">Vigna mungo</name>
    <name type="common">Black gram</name>
    <name type="synonym">Phaseolus mungo</name>
    <dbReference type="NCBI Taxonomy" id="3915"/>
    <lineage>
        <taxon>Eukaryota</taxon>
        <taxon>Viridiplantae</taxon>
        <taxon>Streptophyta</taxon>
        <taxon>Embryophyta</taxon>
        <taxon>Tracheophyta</taxon>
        <taxon>Spermatophyta</taxon>
        <taxon>Magnoliopsida</taxon>
        <taxon>eudicotyledons</taxon>
        <taxon>Gunneridae</taxon>
        <taxon>Pentapetalae</taxon>
        <taxon>rosids</taxon>
        <taxon>fabids</taxon>
        <taxon>Fabales</taxon>
        <taxon>Fabaceae</taxon>
        <taxon>Papilionoideae</taxon>
        <taxon>50 kb inversion clade</taxon>
        <taxon>NPAAA clade</taxon>
        <taxon>indigoferoid/millettioid clade</taxon>
        <taxon>Phaseoleae</taxon>
        <taxon>Vigna</taxon>
    </lineage>
</organism>
<accession>A0AAQ3S8G0</accession>
<protein>
    <submittedName>
        <fullName evidence="1">Uncharacterized protein</fullName>
    </submittedName>
</protein>
<evidence type="ECO:0000313" key="2">
    <source>
        <dbReference type="Proteomes" id="UP001374535"/>
    </source>
</evidence>
<name>A0AAQ3S8G0_VIGMU</name>
<proteinExistence type="predicted"/>
<gene>
    <name evidence="1" type="ORF">V8G54_006811</name>
</gene>
<dbReference type="Proteomes" id="UP001374535">
    <property type="component" value="Chromosome 2"/>
</dbReference>
<reference evidence="1 2" key="1">
    <citation type="journal article" date="2023" name="Life. Sci Alliance">
        <title>Evolutionary insights into 3D genome organization and epigenetic landscape of Vigna mungo.</title>
        <authorList>
            <person name="Junaid A."/>
            <person name="Singh B."/>
            <person name="Bhatia S."/>
        </authorList>
    </citation>
    <scope>NUCLEOTIDE SEQUENCE [LARGE SCALE GENOMIC DNA]</scope>
    <source>
        <strain evidence="1">Urdbean</strain>
    </source>
</reference>
<dbReference type="AlphaFoldDB" id="A0AAQ3S8G0"/>
<sequence>HFFKPSRRTTILSSFGVTGNATSHRSHCWLRRHRPHYASSSAFVTIPLFLLTYSFPKTVETVSVEATTFFFCFPPLKPPTTNPSPQFCFASSFDLNSIEEE</sequence>
<feature type="non-terminal residue" evidence="1">
    <location>
        <position position="1"/>
    </location>
</feature>
<evidence type="ECO:0000313" key="1">
    <source>
        <dbReference type="EMBL" id="WVZ19489.1"/>
    </source>
</evidence>
<keyword evidence="2" id="KW-1185">Reference proteome</keyword>
<dbReference type="EMBL" id="CP144699">
    <property type="protein sequence ID" value="WVZ19489.1"/>
    <property type="molecule type" value="Genomic_DNA"/>
</dbReference>
<feature type="non-terminal residue" evidence="1">
    <location>
        <position position="101"/>
    </location>
</feature>